<keyword evidence="3" id="KW-1185">Reference proteome</keyword>
<evidence type="ECO:0000259" key="1">
    <source>
        <dbReference type="Pfam" id="PF13676"/>
    </source>
</evidence>
<dbReference type="GO" id="GO:0007165">
    <property type="term" value="P:signal transduction"/>
    <property type="evidence" value="ECO:0007669"/>
    <property type="project" value="InterPro"/>
</dbReference>
<dbReference type="InterPro" id="IPR000157">
    <property type="entry name" value="TIR_dom"/>
</dbReference>
<dbReference type="OrthoDB" id="6309115at2"/>
<dbReference type="Pfam" id="PF13676">
    <property type="entry name" value="TIR_2"/>
    <property type="match status" value="1"/>
</dbReference>
<evidence type="ECO:0000313" key="2">
    <source>
        <dbReference type="EMBL" id="QFY43459.1"/>
    </source>
</evidence>
<dbReference type="Proteomes" id="UP000325755">
    <property type="component" value="Chromosome"/>
</dbReference>
<protein>
    <submittedName>
        <fullName evidence="2">TIR domain-containing protein</fullName>
    </submittedName>
</protein>
<dbReference type="SUPFAM" id="SSF52200">
    <property type="entry name" value="Toll/Interleukin receptor TIR domain"/>
    <property type="match status" value="1"/>
</dbReference>
<dbReference type="AlphaFoldDB" id="A0A5Q0BIR4"/>
<dbReference type="EMBL" id="CP044205">
    <property type="protein sequence ID" value="QFY43459.1"/>
    <property type="molecule type" value="Genomic_DNA"/>
</dbReference>
<dbReference type="KEGG" id="mmob:F6R98_13225"/>
<organism evidence="2 3">
    <name type="scientific">Candidatus Methylospira mobilis</name>
    <dbReference type="NCBI Taxonomy" id="1808979"/>
    <lineage>
        <taxon>Bacteria</taxon>
        <taxon>Pseudomonadati</taxon>
        <taxon>Pseudomonadota</taxon>
        <taxon>Gammaproteobacteria</taxon>
        <taxon>Methylococcales</taxon>
        <taxon>Methylococcaceae</taxon>
        <taxon>Candidatus Methylospira</taxon>
    </lineage>
</organism>
<dbReference type="Gene3D" id="3.40.50.10140">
    <property type="entry name" value="Toll/interleukin-1 receptor homology (TIR) domain"/>
    <property type="match status" value="1"/>
</dbReference>
<evidence type="ECO:0000313" key="3">
    <source>
        <dbReference type="Proteomes" id="UP000325755"/>
    </source>
</evidence>
<dbReference type="InterPro" id="IPR035897">
    <property type="entry name" value="Toll_tir_struct_dom_sf"/>
</dbReference>
<feature type="domain" description="TIR" evidence="1">
    <location>
        <begin position="47"/>
        <end position="157"/>
    </location>
</feature>
<accession>A0A5Q0BIR4</accession>
<proteinExistence type="predicted"/>
<name>A0A5Q0BIR4_9GAMM</name>
<gene>
    <name evidence="2" type="ORF">F6R98_13225</name>
</gene>
<reference evidence="2 3" key="1">
    <citation type="submission" date="2019-09" db="EMBL/GenBank/DDBJ databases">
        <title>Ecophysiology of the spiral-shaped methanotroph Methylospira mobilis as revealed by the complete genome sequence.</title>
        <authorList>
            <person name="Oshkin I.Y."/>
            <person name="Dedysh S.N."/>
            <person name="Miroshnikov K."/>
            <person name="Danilova O.V."/>
            <person name="Hakobyan A."/>
            <person name="Liesack W."/>
        </authorList>
    </citation>
    <scope>NUCLEOTIDE SEQUENCE [LARGE SCALE GENOMIC DNA]</scope>
    <source>
        <strain evidence="2 3">Shm1</strain>
    </source>
</reference>
<sequence length="171" mass="19622">MLLRFKADGIRKWKCSQSYADVNVLELLDGIHANRPPDRVSPSPLRIFISYSHAQRDYFHVFKTDLGQYIQLPDVEVQVFDDNAIPIGAAWDEYLQGKVSDCDVMVLLVSQEFMNSQYIREKEFGSALERWEQTVDCADLFCVLPVRIGRRVVPPAIFQAAWRSVRRGAKG</sequence>
<dbReference type="InParanoid" id="A0A5Q0BIR4"/>